<comment type="similarity">
    <text evidence="2">Belongs to the drug/metabolite transporter (DMT) superfamily. 10 TMS drug/metabolite exporter (DME) (TC 2.A.7.3) family.</text>
</comment>
<evidence type="ECO:0000259" key="7">
    <source>
        <dbReference type="Pfam" id="PF00892"/>
    </source>
</evidence>
<proteinExistence type="inferred from homology"/>
<feature type="transmembrane region" description="Helical" evidence="6">
    <location>
        <begin position="164"/>
        <end position="184"/>
    </location>
</feature>
<evidence type="ECO:0000256" key="5">
    <source>
        <dbReference type="ARBA" id="ARBA00023136"/>
    </source>
</evidence>
<sequence>MSSLMAPDARNPLHGIMLKVLSVVVFVMMQTCIKAAGPDLPAGQVTFYRSAFALVPIMGYLAFRRELFHAFHTNSLSGHLKRGVLGIMGMICGFYGLVHLPMPDAIALGYSMPLIAVVFAAIFLKETVRLYRWTAVAIGMVGVVIISWPKMTMFSGGGMGSEQAMGAMAVLLGAVMGGFAMIQVRQLVQTEKTATIVLYFSLTAAIFSIISLPFGWSSLSGYARLCLIASGFFGGLGQILLTESYRHADVSTIAPFEYTSIILGIAIAYTLFGDIPAINTLIGTAITVSAGIFIIYREHQLGLERRAARKASPPGA</sequence>
<comment type="subcellular location">
    <subcellularLocation>
        <location evidence="1">Membrane</location>
        <topology evidence="1">Multi-pass membrane protein</topology>
    </subcellularLocation>
</comment>
<name>A0A7W6S6R7_9HYPH</name>
<keyword evidence="12" id="KW-1185">Reference proteome</keyword>
<protein>
    <submittedName>
        <fullName evidence="8">Drug/metabolite transporter (DMT)-like permease</fullName>
    </submittedName>
</protein>
<dbReference type="AlphaFoldDB" id="A0A7W6S6R7"/>
<feature type="transmembrane region" description="Helical" evidence="6">
    <location>
        <begin position="278"/>
        <end position="296"/>
    </location>
</feature>
<keyword evidence="5 6" id="KW-0472">Membrane</keyword>
<dbReference type="EMBL" id="JACIGW010000002">
    <property type="protein sequence ID" value="MBB4348134.1"/>
    <property type="molecule type" value="Genomic_DNA"/>
</dbReference>
<evidence type="ECO:0000256" key="2">
    <source>
        <dbReference type="ARBA" id="ARBA00009853"/>
    </source>
</evidence>
<dbReference type="Proteomes" id="UP000524535">
    <property type="component" value="Unassembled WGS sequence"/>
</dbReference>
<keyword evidence="3 6" id="KW-0812">Transmembrane</keyword>
<evidence type="ECO:0000256" key="4">
    <source>
        <dbReference type="ARBA" id="ARBA00022989"/>
    </source>
</evidence>
<feature type="transmembrane region" description="Helical" evidence="6">
    <location>
        <begin position="222"/>
        <end position="241"/>
    </location>
</feature>
<accession>A0A7W6S6R7</accession>
<dbReference type="InterPro" id="IPR000620">
    <property type="entry name" value="EamA_dom"/>
</dbReference>
<feature type="transmembrane region" description="Helical" evidence="6">
    <location>
        <begin position="253"/>
        <end position="272"/>
    </location>
</feature>
<evidence type="ECO:0000313" key="10">
    <source>
        <dbReference type="EMBL" id="MBB4446060.1"/>
    </source>
</evidence>
<dbReference type="InterPro" id="IPR037185">
    <property type="entry name" value="EmrE-like"/>
</dbReference>
<reference evidence="11 12" key="1">
    <citation type="submission" date="2020-08" db="EMBL/GenBank/DDBJ databases">
        <title>Genomic Encyclopedia of Type Strains, Phase IV (KMG-V): Genome sequencing to study the core and pangenomes of soil and plant-associated prokaryotes.</title>
        <authorList>
            <person name="Whitman W."/>
        </authorList>
    </citation>
    <scope>NUCLEOTIDE SEQUENCE [LARGE SCALE GENOMIC DNA]</scope>
    <source>
        <strain evidence="9 12">SEMIA 444</strain>
        <strain evidence="8 11">SEMIA 448</strain>
        <strain evidence="10 13">SEMIA 452</strain>
    </source>
</reference>
<dbReference type="Pfam" id="PF00892">
    <property type="entry name" value="EamA"/>
    <property type="match status" value="2"/>
</dbReference>
<keyword evidence="4 6" id="KW-1133">Transmembrane helix</keyword>
<feature type="transmembrane region" description="Helical" evidence="6">
    <location>
        <begin position="83"/>
        <end position="100"/>
    </location>
</feature>
<feature type="transmembrane region" description="Helical" evidence="6">
    <location>
        <begin position="45"/>
        <end position="63"/>
    </location>
</feature>
<dbReference type="Proteomes" id="UP000520770">
    <property type="component" value="Unassembled WGS sequence"/>
</dbReference>
<feature type="domain" description="EamA" evidence="7">
    <location>
        <begin position="165"/>
        <end position="295"/>
    </location>
</feature>
<evidence type="ECO:0000313" key="11">
    <source>
        <dbReference type="Proteomes" id="UP000520770"/>
    </source>
</evidence>
<dbReference type="Proteomes" id="UP000576087">
    <property type="component" value="Unassembled WGS sequence"/>
</dbReference>
<dbReference type="EMBL" id="JACIGY010000002">
    <property type="protein sequence ID" value="MBB4411371.1"/>
    <property type="molecule type" value="Genomic_DNA"/>
</dbReference>
<evidence type="ECO:0000313" key="12">
    <source>
        <dbReference type="Proteomes" id="UP000524535"/>
    </source>
</evidence>
<evidence type="ECO:0000313" key="9">
    <source>
        <dbReference type="EMBL" id="MBB4411371.1"/>
    </source>
</evidence>
<dbReference type="PANTHER" id="PTHR22911:SF6">
    <property type="entry name" value="SOLUTE CARRIER FAMILY 35 MEMBER G1"/>
    <property type="match status" value="1"/>
</dbReference>
<evidence type="ECO:0000313" key="8">
    <source>
        <dbReference type="EMBL" id="MBB4348134.1"/>
    </source>
</evidence>
<evidence type="ECO:0000256" key="1">
    <source>
        <dbReference type="ARBA" id="ARBA00004141"/>
    </source>
</evidence>
<gene>
    <name evidence="9" type="ORF">GGE31_001876</name>
    <name evidence="8" type="ORF">GGE33_001876</name>
    <name evidence="10" type="ORF">GGE35_001876</name>
</gene>
<comment type="caution">
    <text evidence="8">The sequence shown here is derived from an EMBL/GenBank/DDBJ whole genome shotgun (WGS) entry which is preliminary data.</text>
</comment>
<feature type="domain" description="EamA" evidence="7">
    <location>
        <begin position="15"/>
        <end position="147"/>
    </location>
</feature>
<feature type="transmembrane region" description="Helical" evidence="6">
    <location>
        <begin position="106"/>
        <end position="124"/>
    </location>
</feature>
<evidence type="ECO:0000256" key="3">
    <source>
        <dbReference type="ARBA" id="ARBA00022692"/>
    </source>
</evidence>
<evidence type="ECO:0000256" key="6">
    <source>
        <dbReference type="SAM" id="Phobius"/>
    </source>
</evidence>
<evidence type="ECO:0000313" key="13">
    <source>
        <dbReference type="Proteomes" id="UP000576087"/>
    </source>
</evidence>
<organism evidence="8 11">
    <name type="scientific">Aliirhizobium cellulosilyticum</name>
    <dbReference type="NCBI Taxonomy" id="393664"/>
    <lineage>
        <taxon>Bacteria</taxon>
        <taxon>Pseudomonadati</taxon>
        <taxon>Pseudomonadota</taxon>
        <taxon>Alphaproteobacteria</taxon>
        <taxon>Hyphomicrobiales</taxon>
        <taxon>Rhizobiaceae</taxon>
        <taxon>Aliirhizobium</taxon>
    </lineage>
</organism>
<dbReference type="GO" id="GO:0016020">
    <property type="term" value="C:membrane"/>
    <property type="evidence" value="ECO:0007669"/>
    <property type="project" value="UniProtKB-SubCell"/>
</dbReference>
<dbReference type="SUPFAM" id="SSF103481">
    <property type="entry name" value="Multidrug resistance efflux transporter EmrE"/>
    <property type="match status" value="2"/>
</dbReference>
<dbReference type="EMBL" id="JACIHM010000002">
    <property type="protein sequence ID" value="MBB4446060.1"/>
    <property type="molecule type" value="Genomic_DNA"/>
</dbReference>
<dbReference type="PANTHER" id="PTHR22911">
    <property type="entry name" value="ACYL-MALONYL CONDENSING ENZYME-RELATED"/>
    <property type="match status" value="1"/>
</dbReference>
<feature type="transmembrane region" description="Helical" evidence="6">
    <location>
        <begin position="196"/>
        <end position="216"/>
    </location>
</feature>
<feature type="transmembrane region" description="Helical" evidence="6">
    <location>
        <begin position="131"/>
        <end position="149"/>
    </location>
</feature>